<dbReference type="InterPro" id="IPR050902">
    <property type="entry name" value="ABC_Transporter_SBP"/>
</dbReference>
<dbReference type="PANTHER" id="PTHR30535:SF34">
    <property type="entry name" value="MOLYBDATE-BINDING PROTEIN MOLA"/>
    <property type="match status" value="1"/>
</dbReference>
<dbReference type="PANTHER" id="PTHR30535">
    <property type="entry name" value="VITAMIN B12-BINDING PROTEIN"/>
    <property type="match status" value="1"/>
</dbReference>
<feature type="signal peptide" evidence="1">
    <location>
        <begin position="1"/>
        <end position="22"/>
    </location>
</feature>
<dbReference type="AlphaFoldDB" id="A0A363NZ74"/>
<dbReference type="RefSeq" id="WP_108632389.1">
    <property type="nucleotide sequence ID" value="NZ_QCXX01000001.1"/>
</dbReference>
<keyword evidence="1" id="KW-0732">Signal</keyword>
<protein>
    <submittedName>
        <fullName evidence="3">Iron ABC transporter substrate-binding protein</fullName>
    </submittedName>
</protein>
<organism evidence="3 4">
    <name type="scientific">Sphingobacterium athyrii</name>
    <dbReference type="NCBI Taxonomy" id="2152717"/>
    <lineage>
        <taxon>Bacteria</taxon>
        <taxon>Pseudomonadati</taxon>
        <taxon>Bacteroidota</taxon>
        <taxon>Sphingobacteriia</taxon>
        <taxon>Sphingobacteriales</taxon>
        <taxon>Sphingobacteriaceae</taxon>
        <taxon>Sphingobacterium</taxon>
    </lineage>
</organism>
<comment type="caution">
    <text evidence="3">The sequence shown here is derived from an EMBL/GenBank/DDBJ whole genome shotgun (WGS) entry which is preliminary data.</text>
</comment>
<feature type="domain" description="Fe/B12 periplasmic-binding" evidence="2">
    <location>
        <begin position="51"/>
        <end position="309"/>
    </location>
</feature>
<name>A0A363NZ74_9SPHI</name>
<dbReference type="Gene3D" id="3.40.50.1980">
    <property type="entry name" value="Nitrogenase molybdenum iron protein domain"/>
    <property type="match status" value="2"/>
</dbReference>
<sequence>MKISIYTLLLSLVLLVCLQGCQNQQSKANKNGVKALDSRGKEITLAQPAKRVVVLYPSLVDEVYMLQASDRLVGIPEQVYQMEDTYAFLSKLDPRIVQKSIATPTFGGQANNVESIVSLNPDLVLTFNTDQDNIAQLENLGIPVFTFSSKDETSIFNELIGMGTLLDKKARAEEIVKFVRDEVEKMATPLDQPQKKVYYAWSKGRVLSTSGKGSLIDMAIRLSGAANACPLEMEAPNVGAETIYKWNPDLMILWNSKSSDVYNLKELAALPAVKNKQVFVMSPSFPFDPHTVKFMLFAKQVRHWCFPSYTKEQLDQDMTMAFDKLYGKAGLLQ</sequence>
<accession>A0A363NZ74</accession>
<reference evidence="3 4" key="1">
    <citation type="submission" date="2018-04" db="EMBL/GenBank/DDBJ databases">
        <title>Sphingobacterium sp. M46 Genome.</title>
        <authorList>
            <person name="Cheng J."/>
            <person name="Li Y."/>
        </authorList>
    </citation>
    <scope>NUCLEOTIDE SEQUENCE [LARGE SCALE GENOMIC DNA]</scope>
    <source>
        <strain evidence="3 4">M46</strain>
    </source>
</reference>
<evidence type="ECO:0000313" key="4">
    <source>
        <dbReference type="Proteomes" id="UP000250831"/>
    </source>
</evidence>
<evidence type="ECO:0000256" key="1">
    <source>
        <dbReference type="SAM" id="SignalP"/>
    </source>
</evidence>
<dbReference type="InterPro" id="IPR002491">
    <property type="entry name" value="ABC_transptr_periplasmic_BD"/>
</dbReference>
<proteinExistence type="predicted"/>
<keyword evidence="4" id="KW-1185">Reference proteome</keyword>
<dbReference type="OrthoDB" id="9787830at2"/>
<dbReference type="PROSITE" id="PS50983">
    <property type="entry name" value="FE_B12_PBP"/>
    <property type="match status" value="1"/>
</dbReference>
<dbReference type="Proteomes" id="UP000250831">
    <property type="component" value="Unassembled WGS sequence"/>
</dbReference>
<dbReference type="Pfam" id="PF01497">
    <property type="entry name" value="Peripla_BP_2"/>
    <property type="match status" value="1"/>
</dbReference>
<dbReference type="EMBL" id="QCXX01000001">
    <property type="protein sequence ID" value="PUV26099.1"/>
    <property type="molecule type" value="Genomic_DNA"/>
</dbReference>
<gene>
    <name evidence="3" type="ORF">DCO56_03790</name>
</gene>
<evidence type="ECO:0000313" key="3">
    <source>
        <dbReference type="EMBL" id="PUV26099.1"/>
    </source>
</evidence>
<evidence type="ECO:0000259" key="2">
    <source>
        <dbReference type="PROSITE" id="PS50983"/>
    </source>
</evidence>
<feature type="chain" id="PRO_5016984883" evidence="1">
    <location>
        <begin position="23"/>
        <end position="333"/>
    </location>
</feature>
<dbReference type="SUPFAM" id="SSF53807">
    <property type="entry name" value="Helical backbone' metal receptor"/>
    <property type="match status" value="1"/>
</dbReference>